<organism evidence="1 2">
    <name type="scientific">Rhodococcus artemisiae</name>
    <dbReference type="NCBI Taxonomy" id="714159"/>
    <lineage>
        <taxon>Bacteria</taxon>
        <taxon>Bacillati</taxon>
        <taxon>Actinomycetota</taxon>
        <taxon>Actinomycetes</taxon>
        <taxon>Mycobacteriales</taxon>
        <taxon>Nocardiaceae</taxon>
        <taxon>Rhodococcus</taxon>
    </lineage>
</organism>
<dbReference type="EMBL" id="JAUTXY010000001">
    <property type="protein sequence ID" value="MEE2056015.1"/>
    <property type="molecule type" value="Genomic_DNA"/>
</dbReference>
<sequence>MTQHFHPDLPFAAHSPLEAIRESRMFGGAHGEHDPVERPKYGSLNFRAHPYAVHLVSVRPTSCSPSTRSTGPLLLPGQRLGPDLFGTAEAMHLIGAGDAVEFGDPLDDYIEAHVHGPIDIASDFEALVLDPSYRDSPLT</sequence>
<reference evidence="1 2" key="1">
    <citation type="submission" date="2023-07" db="EMBL/GenBank/DDBJ databases">
        <authorList>
            <person name="Girao M."/>
            <person name="Carvalho M.F."/>
        </authorList>
    </citation>
    <scope>NUCLEOTIDE SEQUENCE [LARGE SCALE GENOMIC DNA]</scope>
    <source>
        <strain evidence="1 2">YIM65754</strain>
    </source>
</reference>
<dbReference type="RefSeq" id="WP_330131331.1">
    <property type="nucleotide sequence ID" value="NZ_JAUTXY010000001.1"/>
</dbReference>
<evidence type="ECO:0000313" key="1">
    <source>
        <dbReference type="EMBL" id="MEE2056015.1"/>
    </source>
</evidence>
<proteinExistence type="predicted"/>
<keyword evidence="2" id="KW-1185">Reference proteome</keyword>
<accession>A0ABU7L399</accession>
<dbReference type="Proteomes" id="UP001336020">
    <property type="component" value="Unassembled WGS sequence"/>
</dbReference>
<comment type="caution">
    <text evidence="1">The sequence shown here is derived from an EMBL/GenBank/DDBJ whole genome shotgun (WGS) entry which is preliminary data.</text>
</comment>
<dbReference type="Pfam" id="PF12294">
    <property type="entry name" value="DUF3626"/>
    <property type="match status" value="1"/>
</dbReference>
<evidence type="ECO:0000313" key="2">
    <source>
        <dbReference type="Proteomes" id="UP001336020"/>
    </source>
</evidence>
<gene>
    <name evidence="1" type="ORF">Q7514_00545</name>
</gene>
<protein>
    <submittedName>
        <fullName evidence="1">DUF3626 domain-containing protein</fullName>
    </submittedName>
</protein>
<name>A0ABU7L399_9NOCA</name>
<dbReference type="InterPro" id="IPR022074">
    <property type="entry name" value="DUF3626"/>
</dbReference>